<evidence type="ECO:0000313" key="3">
    <source>
        <dbReference type="Proteomes" id="UP001165561"/>
    </source>
</evidence>
<protein>
    <submittedName>
        <fullName evidence="2">DUF4255 domain-containing protein</fullName>
    </submittedName>
</protein>
<gene>
    <name evidence="2" type="ORF">PU560_13880</name>
</gene>
<name>A0ABT5TZR9_9MICO</name>
<reference evidence="2" key="1">
    <citation type="submission" date="2023-02" db="EMBL/GenBank/DDBJ databases">
        <title>Georgenia sp.10Sc9-8, isolated from a soil sample collected from the Taklamakan desert.</title>
        <authorList>
            <person name="Liu S."/>
        </authorList>
    </citation>
    <scope>NUCLEOTIDE SEQUENCE</scope>
    <source>
        <strain evidence="2">10Sc9-8</strain>
    </source>
</reference>
<dbReference type="Pfam" id="PF14065">
    <property type="entry name" value="Pvc16_N"/>
    <property type="match status" value="1"/>
</dbReference>
<accession>A0ABT5TZR9</accession>
<comment type="caution">
    <text evidence="2">The sequence shown here is derived from an EMBL/GenBank/DDBJ whole genome shotgun (WGS) entry which is preliminary data.</text>
</comment>
<dbReference type="EMBL" id="JARACI010001121">
    <property type="protein sequence ID" value="MDD9207541.1"/>
    <property type="molecule type" value="Genomic_DNA"/>
</dbReference>
<sequence length="201" mass="21589">MAGYQALAAVGRSIVTLLDAGFRAALQAPDRRPTAVLAGTADFEKVNSSPTAVIRYPAVSVYCYRLSVDRETRPGWSAVGSADGVPRLPLRMHLLVSAWDQFVEDELRWLGLTAQILEADGILTGPRLDPTGDWNPGDTVQVVADDVALDSMSEAFQALTVQYRLCLPYVARVVVIDAAATGVGERVTTVGSRTELMGTRP</sequence>
<evidence type="ECO:0000313" key="2">
    <source>
        <dbReference type="EMBL" id="MDD9207541.1"/>
    </source>
</evidence>
<proteinExistence type="predicted"/>
<organism evidence="2 3">
    <name type="scientific">Georgenia halotolerans</name>
    <dbReference type="NCBI Taxonomy" id="3028317"/>
    <lineage>
        <taxon>Bacteria</taxon>
        <taxon>Bacillati</taxon>
        <taxon>Actinomycetota</taxon>
        <taxon>Actinomycetes</taxon>
        <taxon>Micrococcales</taxon>
        <taxon>Bogoriellaceae</taxon>
        <taxon>Georgenia</taxon>
    </lineage>
</organism>
<keyword evidence="3" id="KW-1185">Reference proteome</keyword>
<evidence type="ECO:0000259" key="1">
    <source>
        <dbReference type="Pfam" id="PF14065"/>
    </source>
</evidence>
<dbReference type="Proteomes" id="UP001165561">
    <property type="component" value="Unassembled WGS sequence"/>
</dbReference>
<feature type="domain" description="Pvc16 N-terminal" evidence="1">
    <location>
        <begin position="10"/>
        <end position="187"/>
    </location>
</feature>
<dbReference type="InterPro" id="IPR025351">
    <property type="entry name" value="Pvc16_N"/>
</dbReference>